<reference evidence="1 2" key="1">
    <citation type="journal article" date="2010" name="Stand. Genomic Sci.">
        <title>Complete genome sequence of Denitrovibrio acetiphilus type strain (N2460).</title>
        <authorList>
            <person name="Kiss H."/>
            <person name="Lang E."/>
            <person name="Lapidus A."/>
            <person name="Copeland A."/>
            <person name="Nolan M."/>
            <person name="Glavina Del Rio T."/>
            <person name="Chen F."/>
            <person name="Lucas S."/>
            <person name="Tice H."/>
            <person name="Cheng J.F."/>
            <person name="Han C."/>
            <person name="Goodwin L."/>
            <person name="Pitluck S."/>
            <person name="Liolios K."/>
            <person name="Pati A."/>
            <person name="Ivanova N."/>
            <person name="Mavromatis K."/>
            <person name="Chen A."/>
            <person name="Palaniappan K."/>
            <person name="Land M."/>
            <person name="Hauser L."/>
            <person name="Chang Y.J."/>
            <person name="Jeffries C.D."/>
            <person name="Detter J.C."/>
            <person name="Brettin T."/>
            <person name="Spring S."/>
            <person name="Rohde M."/>
            <person name="Goker M."/>
            <person name="Woyke T."/>
            <person name="Bristow J."/>
            <person name="Eisen J.A."/>
            <person name="Markowitz V."/>
            <person name="Hugenholtz P."/>
            <person name="Kyrpides N.C."/>
            <person name="Klenk H.P."/>
        </authorList>
    </citation>
    <scope>NUCLEOTIDE SEQUENCE [LARGE SCALE GENOMIC DNA]</scope>
    <source>
        <strain evidence="2">DSM 12809 / NBRC 114555 / N2460</strain>
    </source>
</reference>
<dbReference type="HOGENOM" id="CLU_061369_1_0_0"/>
<dbReference type="EMBL" id="CP001968">
    <property type="protein sequence ID" value="ADD68304.1"/>
    <property type="molecule type" value="Genomic_DNA"/>
</dbReference>
<dbReference type="PANTHER" id="PTHR41291">
    <property type="entry name" value="DNA ALKYLATION REPAIR PROTEIN"/>
    <property type="match status" value="1"/>
</dbReference>
<dbReference type="PaxDb" id="522772-Dacet_1535"/>
<gene>
    <name evidence="1" type="ordered locus">Dacet_1535</name>
</gene>
<dbReference type="PANTHER" id="PTHR41291:SF1">
    <property type="entry name" value="DNA ALKYLATION REPAIR PROTEIN"/>
    <property type="match status" value="1"/>
</dbReference>
<evidence type="ECO:0000313" key="2">
    <source>
        <dbReference type="Proteomes" id="UP000002012"/>
    </source>
</evidence>
<evidence type="ECO:0000313" key="1">
    <source>
        <dbReference type="EMBL" id="ADD68304.1"/>
    </source>
</evidence>
<protein>
    <recommendedName>
        <fullName evidence="3">DNA alkylation repair enzyme</fullName>
    </recommendedName>
</protein>
<name>D4H8F5_DENA2</name>
<dbReference type="STRING" id="522772.Dacet_1535"/>
<dbReference type="InParanoid" id="D4H8F5"/>
<dbReference type="AlphaFoldDB" id="D4H8F5"/>
<dbReference type="Pfam" id="PF08713">
    <property type="entry name" value="DNA_alkylation"/>
    <property type="match status" value="1"/>
</dbReference>
<organism evidence="1 2">
    <name type="scientific">Denitrovibrio acetiphilus (strain DSM 12809 / NBRC 114555 / N2460)</name>
    <dbReference type="NCBI Taxonomy" id="522772"/>
    <lineage>
        <taxon>Bacteria</taxon>
        <taxon>Pseudomonadati</taxon>
        <taxon>Deferribacterota</taxon>
        <taxon>Deferribacteres</taxon>
        <taxon>Deferribacterales</taxon>
        <taxon>Geovibrionaceae</taxon>
        <taxon>Denitrovibrio</taxon>
    </lineage>
</organism>
<dbReference type="SUPFAM" id="SSF48371">
    <property type="entry name" value="ARM repeat"/>
    <property type="match status" value="1"/>
</dbReference>
<dbReference type="Proteomes" id="UP000002012">
    <property type="component" value="Chromosome"/>
</dbReference>
<dbReference type="KEGG" id="dap:Dacet_1535"/>
<dbReference type="InterPro" id="IPR016024">
    <property type="entry name" value="ARM-type_fold"/>
</dbReference>
<dbReference type="CDD" id="cd06561">
    <property type="entry name" value="AlkD_like"/>
    <property type="match status" value="1"/>
</dbReference>
<dbReference type="RefSeq" id="WP_013010818.1">
    <property type="nucleotide sequence ID" value="NC_013943.1"/>
</dbReference>
<proteinExistence type="predicted"/>
<dbReference type="eggNOG" id="COG4912">
    <property type="taxonomic scope" value="Bacteria"/>
</dbReference>
<evidence type="ECO:0008006" key="3">
    <source>
        <dbReference type="Google" id="ProtNLM"/>
    </source>
</evidence>
<keyword evidence="2" id="KW-1185">Reference proteome</keyword>
<dbReference type="Gene3D" id="1.25.10.90">
    <property type="match status" value="1"/>
</dbReference>
<accession>D4H8F5</accession>
<dbReference type="InterPro" id="IPR014825">
    <property type="entry name" value="DNA_alkylation"/>
</dbReference>
<sequence length="231" mass="26207">MTSQEILSKLKELGNEENLKGMAKYGINTSSALGVNVQVLREIAAETGKDNDLAVELWDTGIHEAKILATIIAEPEKFDEGTLDKWANDINSWDLCDQFTNNLVFHTEFAMGKILEWCVADEQFVKRAGFATMANYALKSPDLREKDVEGFFGLIMNECGDKRNYVRKAVSWALRNIGKRTLHYNRKAVKLAKQMKDEPIRPAKETAGEAIKELQKPDLLKKLKDKQEEEK</sequence>
<dbReference type="OrthoDB" id="1117222at2"/>